<protein>
    <submittedName>
        <fullName evidence="1">Uncharacterized protein</fullName>
    </submittedName>
</protein>
<dbReference type="EMBL" id="BMDY01000011">
    <property type="protein sequence ID" value="GGB07279.1"/>
    <property type="molecule type" value="Genomic_DNA"/>
</dbReference>
<evidence type="ECO:0000313" key="2">
    <source>
        <dbReference type="Proteomes" id="UP000651977"/>
    </source>
</evidence>
<dbReference type="Proteomes" id="UP000651977">
    <property type="component" value="Unassembled WGS sequence"/>
</dbReference>
<organism evidence="1 2">
    <name type="scientific">Agarivorans gilvus</name>
    <dbReference type="NCBI Taxonomy" id="680279"/>
    <lineage>
        <taxon>Bacteria</taxon>
        <taxon>Pseudomonadati</taxon>
        <taxon>Pseudomonadota</taxon>
        <taxon>Gammaproteobacteria</taxon>
        <taxon>Alteromonadales</taxon>
        <taxon>Alteromonadaceae</taxon>
        <taxon>Agarivorans</taxon>
    </lineage>
</organism>
<sequence length="102" mass="12189">MDCRESRQLIHLFLVAFSTWRKRQTQPHHKRNIQPNNLFDLSPLIYDLSYTLNQLANQDLDLLNEQLKNSLRVIHQESRAFLKDWHSLDIEQITETPLSYVS</sequence>
<comment type="caution">
    <text evidence="1">The sequence shown here is derived from an EMBL/GenBank/DDBJ whole genome shotgun (WGS) entry which is preliminary data.</text>
</comment>
<keyword evidence="2" id="KW-1185">Reference proteome</keyword>
<reference evidence="2" key="1">
    <citation type="journal article" date="2019" name="Int. J. Syst. Evol. Microbiol.">
        <title>The Global Catalogue of Microorganisms (GCM) 10K type strain sequencing project: providing services to taxonomists for standard genome sequencing and annotation.</title>
        <authorList>
            <consortium name="The Broad Institute Genomics Platform"/>
            <consortium name="The Broad Institute Genome Sequencing Center for Infectious Disease"/>
            <person name="Wu L."/>
            <person name="Ma J."/>
        </authorList>
    </citation>
    <scope>NUCLEOTIDE SEQUENCE [LARGE SCALE GENOMIC DNA]</scope>
    <source>
        <strain evidence="2">CGMCC 1.10131</strain>
    </source>
</reference>
<accession>A0ABQ1I398</accession>
<proteinExistence type="predicted"/>
<gene>
    <name evidence="1" type="ORF">GCM10007414_20750</name>
</gene>
<name>A0ABQ1I398_9ALTE</name>
<evidence type="ECO:0000313" key="1">
    <source>
        <dbReference type="EMBL" id="GGB07279.1"/>
    </source>
</evidence>